<feature type="chain" id="PRO_5011712323" evidence="2">
    <location>
        <begin position="31"/>
        <end position="209"/>
    </location>
</feature>
<proteinExistence type="predicted"/>
<evidence type="ECO:0000256" key="1">
    <source>
        <dbReference type="SAM" id="MobiDB-lite"/>
    </source>
</evidence>
<dbReference type="RefSeq" id="WP_139185828.1">
    <property type="nucleotide sequence ID" value="NZ_FMYH01000006.1"/>
</dbReference>
<evidence type="ECO:0000313" key="4">
    <source>
        <dbReference type="Proteomes" id="UP000199039"/>
    </source>
</evidence>
<feature type="compositionally biased region" description="Low complexity" evidence="1">
    <location>
        <begin position="30"/>
        <end position="57"/>
    </location>
</feature>
<keyword evidence="2" id="KW-0732">Signal</keyword>
<feature type="region of interest" description="Disordered" evidence="1">
    <location>
        <begin position="30"/>
        <end position="69"/>
    </location>
</feature>
<organism evidence="3 4">
    <name type="scientific">Sanguibacter gelidistatuariae</name>
    <dbReference type="NCBI Taxonomy" id="1814289"/>
    <lineage>
        <taxon>Bacteria</taxon>
        <taxon>Bacillati</taxon>
        <taxon>Actinomycetota</taxon>
        <taxon>Actinomycetes</taxon>
        <taxon>Micrococcales</taxon>
        <taxon>Sanguibacteraceae</taxon>
        <taxon>Sanguibacter</taxon>
    </lineage>
</organism>
<gene>
    <name evidence="3" type="ORF">SAMN05216410_3005</name>
</gene>
<keyword evidence="4" id="KW-1185">Reference proteome</keyword>
<dbReference type="EMBL" id="FMYH01000006">
    <property type="protein sequence ID" value="SDD23289.1"/>
    <property type="molecule type" value="Genomic_DNA"/>
</dbReference>
<evidence type="ECO:0000313" key="3">
    <source>
        <dbReference type="EMBL" id="SDD23289.1"/>
    </source>
</evidence>
<dbReference type="Proteomes" id="UP000199039">
    <property type="component" value="Unassembled WGS sequence"/>
</dbReference>
<dbReference type="STRING" id="1814289.SAMN05216410_3005"/>
<dbReference type="AlphaFoldDB" id="A0A1G6T2P9"/>
<dbReference type="PROSITE" id="PS51257">
    <property type="entry name" value="PROKAR_LIPOPROTEIN"/>
    <property type="match status" value="1"/>
</dbReference>
<reference evidence="3 4" key="1">
    <citation type="submission" date="2016-09" db="EMBL/GenBank/DDBJ databases">
        <authorList>
            <person name="Capua I."/>
            <person name="De Benedictis P."/>
            <person name="Joannis T."/>
            <person name="Lombin L.H."/>
            <person name="Cattoli G."/>
        </authorList>
    </citation>
    <scope>NUCLEOTIDE SEQUENCE [LARGE SCALE GENOMIC DNA]</scope>
    <source>
        <strain evidence="3 4">ISLP-3</strain>
    </source>
</reference>
<evidence type="ECO:0000256" key="2">
    <source>
        <dbReference type="SAM" id="SignalP"/>
    </source>
</evidence>
<dbReference type="OrthoDB" id="3853982at2"/>
<name>A0A1G6T2P9_9MICO</name>
<accession>A0A1G6T2P9</accession>
<feature type="signal peptide" evidence="2">
    <location>
        <begin position="1"/>
        <end position="30"/>
    </location>
</feature>
<sequence length="209" mass="21868">MRHERKCARFKVAALAATLALMLAACGGGAASPTPTATASNSPSATATSEPATSPPATTAPPVEPTPSVDPVIEQATADILVTYQAWWDARVRYMTDPTNEPPELSYNSQDKALGGVRDAADRYAFNGIVFSGTPVISPEVSDVSFVANGSATIRDCVDVTNWQPVYAATGGSAAAPDQPTRMVSISTAFVHDGRWVIGDTTVYRESSC</sequence>
<protein>
    <submittedName>
        <fullName evidence="3">Uncharacterized protein</fullName>
    </submittedName>
</protein>